<dbReference type="EMBL" id="JAEKJZ010000002">
    <property type="protein sequence ID" value="MBN9671557.1"/>
    <property type="molecule type" value="Genomic_DNA"/>
</dbReference>
<dbReference type="InterPro" id="IPR014955">
    <property type="entry name" value="DUF1826"/>
</dbReference>
<dbReference type="Proteomes" id="UP000664096">
    <property type="component" value="Unassembled WGS sequence"/>
</dbReference>
<comment type="caution">
    <text evidence="1">The sequence shown here is derived from an EMBL/GenBank/DDBJ whole genome shotgun (WGS) entry which is preliminary data.</text>
</comment>
<dbReference type="Pfam" id="PF08856">
    <property type="entry name" value="DUF1826"/>
    <property type="match status" value="1"/>
</dbReference>
<sequence length="209" mass="22528">MSLAGDLSPHDRAAARNVIIGRDADILADIGRPGVAAAIWTRTPERRFQDWLDGLSVDQLPELRTTVPVHLVEAAVMTACEYSKVPVCPERDMLASDAAALALVLAKVADVRMVRVRFDVSEEVICPKFHVDNVVARLLCTYRGSGTEYVPGDVVEDPQRIGKVPCGAVGLFRGRQWPGGEETGLLHRSPASGALAGARLLLVIDPVSR</sequence>
<evidence type="ECO:0000313" key="1">
    <source>
        <dbReference type="EMBL" id="MBN9671557.1"/>
    </source>
</evidence>
<organism evidence="1 2">
    <name type="scientific">Roseibium aggregatum</name>
    <dbReference type="NCBI Taxonomy" id="187304"/>
    <lineage>
        <taxon>Bacteria</taxon>
        <taxon>Pseudomonadati</taxon>
        <taxon>Pseudomonadota</taxon>
        <taxon>Alphaproteobacteria</taxon>
        <taxon>Hyphomicrobiales</taxon>
        <taxon>Stappiaceae</taxon>
        <taxon>Roseibium</taxon>
    </lineage>
</organism>
<gene>
    <name evidence="1" type="ORF">JF539_14505</name>
</gene>
<proteinExistence type="predicted"/>
<name>A0A939EFK0_9HYPH</name>
<reference evidence="1" key="1">
    <citation type="submission" date="2020-12" db="EMBL/GenBank/DDBJ databases">
        <title>Oil enriched cultivation method for isolating marine PHA-producing bacteria.</title>
        <authorList>
            <person name="Zheng W."/>
            <person name="Yu S."/>
            <person name="Huang Y."/>
        </authorList>
    </citation>
    <scope>NUCLEOTIDE SEQUENCE</scope>
    <source>
        <strain evidence="1">SY-2-12</strain>
    </source>
</reference>
<dbReference type="RefSeq" id="WP_207141377.1">
    <property type="nucleotide sequence ID" value="NZ_JAEKJZ010000002.1"/>
</dbReference>
<protein>
    <submittedName>
        <fullName evidence="1">DUF1826 domain-containing protein</fullName>
    </submittedName>
</protein>
<accession>A0A939EFK0</accession>
<dbReference type="AlphaFoldDB" id="A0A939EFK0"/>
<evidence type="ECO:0000313" key="2">
    <source>
        <dbReference type="Proteomes" id="UP000664096"/>
    </source>
</evidence>